<dbReference type="Proteomes" id="UP000324800">
    <property type="component" value="Unassembled WGS sequence"/>
</dbReference>
<proteinExistence type="predicted"/>
<reference evidence="1 2" key="1">
    <citation type="submission" date="2019-03" db="EMBL/GenBank/DDBJ databases">
        <title>Single cell metagenomics reveals metabolic interactions within the superorganism composed of flagellate Streblomastix strix and complex community of Bacteroidetes bacteria on its surface.</title>
        <authorList>
            <person name="Treitli S.C."/>
            <person name="Kolisko M."/>
            <person name="Husnik F."/>
            <person name="Keeling P."/>
            <person name="Hampl V."/>
        </authorList>
    </citation>
    <scope>NUCLEOTIDE SEQUENCE [LARGE SCALE GENOMIC DNA]</scope>
    <source>
        <strain evidence="1">ST1C</strain>
    </source>
</reference>
<organism evidence="1 2">
    <name type="scientific">Streblomastix strix</name>
    <dbReference type="NCBI Taxonomy" id="222440"/>
    <lineage>
        <taxon>Eukaryota</taxon>
        <taxon>Metamonada</taxon>
        <taxon>Preaxostyla</taxon>
        <taxon>Oxymonadida</taxon>
        <taxon>Streblomastigidae</taxon>
        <taxon>Streblomastix</taxon>
    </lineage>
</organism>
<dbReference type="EMBL" id="SNRW01038197">
    <property type="protein sequence ID" value="KAA6353394.1"/>
    <property type="molecule type" value="Genomic_DNA"/>
</dbReference>
<comment type="caution">
    <text evidence="1">The sequence shown here is derived from an EMBL/GenBank/DDBJ whole genome shotgun (WGS) entry which is preliminary data.</text>
</comment>
<evidence type="ECO:0000313" key="2">
    <source>
        <dbReference type="Proteomes" id="UP000324800"/>
    </source>
</evidence>
<gene>
    <name evidence="1" type="ORF">EZS28_051079</name>
</gene>
<feature type="non-terminal residue" evidence="1">
    <location>
        <position position="28"/>
    </location>
</feature>
<name>A0A5J4T4X8_9EUKA</name>
<dbReference type="AlphaFoldDB" id="A0A5J4T4X8"/>
<sequence length="28" mass="3177">MLLLFTAEQTRYLSAFSKLELSDDVLTA</sequence>
<accession>A0A5J4T4X8</accession>
<protein>
    <submittedName>
        <fullName evidence="1">Uncharacterized protein</fullName>
    </submittedName>
</protein>
<evidence type="ECO:0000313" key="1">
    <source>
        <dbReference type="EMBL" id="KAA6353394.1"/>
    </source>
</evidence>